<keyword evidence="1" id="KW-0472">Membrane</keyword>
<dbReference type="PROSITE" id="PS51012">
    <property type="entry name" value="ABC_TM2"/>
    <property type="match status" value="1"/>
</dbReference>
<evidence type="ECO:0000259" key="2">
    <source>
        <dbReference type="PROSITE" id="PS51012"/>
    </source>
</evidence>
<protein>
    <submittedName>
        <fullName evidence="3">Putative membrane protein</fullName>
    </submittedName>
</protein>
<keyword evidence="1" id="KW-0812">Transmembrane</keyword>
<dbReference type="EMBL" id="FLUV01001998">
    <property type="protein sequence ID" value="SBW26054.1"/>
    <property type="molecule type" value="Genomic_DNA"/>
</dbReference>
<evidence type="ECO:0000313" key="3">
    <source>
        <dbReference type="EMBL" id="SBW26054.1"/>
    </source>
</evidence>
<dbReference type="Proteomes" id="UP000199013">
    <property type="component" value="Unassembled WGS sequence"/>
</dbReference>
<reference evidence="4" key="1">
    <citation type="submission" date="2016-02" db="EMBL/GenBank/DDBJ databases">
        <authorList>
            <person name="Wibberg D."/>
        </authorList>
    </citation>
    <scope>NUCLEOTIDE SEQUENCE [LARGE SCALE GENOMIC DNA]</scope>
</reference>
<gene>
    <name evidence="3" type="ORF">FDG2_4765</name>
</gene>
<feature type="transmembrane region" description="Helical" evidence="1">
    <location>
        <begin position="36"/>
        <end position="55"/>
    </location>
</feature>
<accession>A0A1C3P881</accession>
<dbReference type="InterPro" id="IPR047817">
    <property type="entry name" value="ABC2_TM_bact-type"/>
</dbReference>
<feature type="domain" description="ABC transmembrane type-2" evidence="2">
    <location>
        <begin position="1"/>
        <end position="57"/>
    </location>
</feature>
<keyword evidence="4" id="KW-1185">Reference proteome</keyword>
<evidence type="ECO:0000313" key="4">
    <source>
        <dbReference type="Proteomes" id="UP000199013"/>
    </source>
</evidence>
<organism evidence="3 4">
    <name type="scientific">Candidatus Protofrankia californiensis</name>
    <dbReference type="NCBI Taxonomy" id="1839754"/>
    <lineage>
        <taxon>Bacteria</taxon>
        <taxon>Bacillati</taxon>
        <taxon>Actinomycetota</taxon>
        <taxon>Actinomycetes</taxon>
        <taxon>Frankiales</taxon>
        <taxon>Frankiaceae</taxon>
        <taxon>Protofrankia</taxon>
    </lineage>
</organism>
<dbReference type="AlphaFoldDB" id="A0A1C3P881"/>
<evidence type="ECO:0000256" key="1">
    <source>
        <dbReference type="SAM" id="Phobius"/>
    </source>
</evidence>
<proteinExistence type="predicted"/>
<keyword evidence="1" id="KW-1133">Transmembrane helix</keyword>
<name>A0A1C3P881_9ACTN</name>
<sequence length="59" mass="6198">MPAWVRVVSYLNPLSYLVDALRGLLIGTHAHLPLDFAVLVGSAVGAIMAASALLGRLAR</sequence>